<accession>A0A0A1UEP1</accession>
<feature type="non-terminal residue" evidence="1">
    <location>
        <position position="147"/>
    </location>
</feature>
<dbReference type="KEGG" id="eiv:EIN_253150"/>
<evidence type="ECO:0000313" key="2">
    <source>
        <dbReference type="Proteomes" id="UP000014680"/>
    </source>
</evidence>
<keyword evidence="2" id="KW-1185">Reference proteome</keyword>
<dbReference type="InterPro" id="IPR035985">
    <property type="entry name" value="Ubiquitin-activating_enz"/>
</dbReference>
<reference evidence="1 2" key="1">
    <citation type="submission" date="2012-10" db="EMBL/GenBank/DDBJ databases">
        <authorList>
            <person name="Zafar N."/>
            <person name="Inman J."/>
            <person name="Hall N."/>
            <person name="Lorenzi H."/>
            <person name="Caler E."/>
        </authorList>
    </citation>
    <scope>NUCLEOTIDE SEQUENCE [LARGE SCALE GENOMIC DNA]</scope>
    <source>
        <strain evidence="1 2">IP1</strain>
    </source>
</reference>
<dbReference type="AlphaFoldDB" id="A0A0A1UEP1"/>
<dbReference type="SUPFAM" id="SSF69572">
    <property type="entry name" value="Activating enzymes of the ubiquitin-like proteins"/>
    <property type="match status" value="1"/>
</dbReference>
<evidence type="ECO:0000313" key="1">
    <source>
        <dbReference type="EMBL" id="ELP95051.1"/>
    </source>
</evidence>
<dbReference type="Proteomes" id="UP000014680">
    <property type="component" value="Unassembled WGS sequence"/>
</dbReference>
<organism evidence="1 2">
    <name type="scientific">Entamoeba invadens IP1</name>
    <dbReference type="NCBI Taxonomy" id="370355"/>
    <lineage>
        <taxon>Eukaryota</taxon>
        <taxon>Amoebozoa</taxon>
        <taxon>Evosea</taxon>
        <taxon>Archamoebae</taxon>
        <taxon>Mastigamoebida</taxon>
        <taxon>Entamoebidae</taxon>
        <taxon>Entamoeba</taxon>
    </lineage>
</organism>
<dbReference type="RefSeq" id="XP_004261822.1">
    <property type="nucleotide sequence ID" value="XM_004261774.1"/>
</dbReference>
<name>A0A0A1UEP1_ENTIV</name>
<dbReference type="OrthoDB" id="27139at2759"/>
<protein>
    <submittedName>
        <fullName evidence="1">Uncharacterized protein</fullName>
    </submittedName>
</protein>
<dbReference type="GeneID" id="14893986"/>
<gene>
    <name evidence="1" type="ORF">EIN_253150</name>
</gene>
<dbReference type="EMBL" id="KB206169">
    <property type="protein sequence ID" value="ELP95051.1"/>
    <property type="molecule type" value="Genomic_DNA"/>
</dbReference>
<dbReference type="GO" id="GO:0008641">
    <property type="term" value="F:ubiquitin-like modifier activating enzyme activity"/>
    <property type="evidence" value="ECO:0007669"/>
    <property type="project" value="InterPro"/>
</dbReference>
<sequence>MSHIKAPPQDWDVRTKLLIGEDNYKTIQTTRFLLIGNHPSLSFVSEYLIRAGSLNLRMYYPEMNKDDSVSLHAFNNGENEITQLKALNPTACIELCEKPYDQILLRGFAADRDVVIVACGDIQSDVMAISVCAELKKKVFAIIGGNG</sequence>
<feature type="non-terminal residue" evidence="1">
    <location>
        <position position="1"/>
    </location>
</feature>
<dbReference type="VEuPathDB" id="AmoebaDB:EIN_253150"/>
<proteinExistence type="predicted"/>